<protein>
    <submittedName>
        <fullName evidence="2">Hydrolase</fullName>
    </submittedName>
</protein>
<organism evidence="2 3">
    <name type="scientific">Raineyella fluvialis</name>
    <dbReference type="NCBI Taxonomy" id="2662261"/>
    <lineage>
        <taxon>Bacteria</taxon>
        <taxon>Bacillati</taxon>
        <taxon>Actinomycetota</taxon>
        <taxon>Actinomycetes</taxon>
        <taxon>Propionibacteriales</taxon>
        <taxon>Propionibacteriaceae</taxon>
        <taxon>Raineyella</taxon>
    </lineage>
</organism>
<dbReference type="RefSeq" id="WP_153572952.1">
    <property type="nucleotide sequence ID" value="NZ_CP045725.1"/>
</dbReference>
<evidence type="ECO:0000256" key="1">
    <source>
        <dbReference type="SAM" id="MobiDB-lite"/>
    </source>
</evidence>
<dbReference type="EMBL" id="CP045725">
    <property type="protein sequence ID" value="QGF24423.1"/>
    <property type="molecule type" value="Genomic_DNA"/>
</dbReference>
<dbReference type="Pfam" id="PF10103">
    <property type="entry name" value="Zincin_2"/>
    <property type="match status" value="1"/>
</dbReference>
<reference evidence="2 3" key="1">
    <citation type="submission" date="2019-10" db="EMBL/GenBank/DDBJ databases">
        <title>Genomic analysis of Raineyella sp. CBA3103.</title>
        <authorList>
            <person name="Roh S.W."/>
        </authorList>
    </citation>
    <scope>NUCLEOTIDE SEQUENCE [LARGE SCALE GENOMIC DNA]</scope>
    <source>
        <strain evidence="2 3">CBA3103</strain>
    </source>
</reference>
<dbReference type="KEGG" id="rain:Rai3103_13030"/>
<dbReference type="AlphaFoldDB" id="A0A5Q2FH27"/>
<gene>
    <name evidence="2" type="ORF">Rai3103_13030</name>
</gene>
<feature type="region of interest" description="Disordered" evidence="1">
    <location>
        <begin position="475"/>
        <end position="499"/>
    </location>
</feature>
<dbReference type="PANTHER" id="PTHR39420">
    <property type="match status" value="1"/>
</dbReference>
<accession>A0A5Q2FH27</accession>
<feature type="compositionally biased region" description="Basic and acidic residues" evidence="1">
    <location>
        <begin position="475"/>
        <end position="488"/>
    </location>
</feature>
<evidence type="ECO:0000313" key="3">
    <source>
        <dbReference type="Proteomes" id="UP000386847"/>
    </source>
</evidence>
<dbReference type="Proteomes" id="UP000386847">
    <property type="component" value="Chromosome"/>
</dbReference>
<dbReference type="GO" id="GO:0016787">
    <property type="term" value="F:hydrolase activity"/>
    <property type="evidence" value="ECO:0007669"/>
    <property type="project" value="UniProtKB-KW"/>
</dbReference>
<dbReference type="SUPFAM" id="SSF55486">
    <property type="entry name" value="Metalloproteases ('zincins'), catalytic domain"/>
    <property type="match status" value="1"/>
</dbReference>
<keyword evidence="2" id="KW-0378">Hydrolase</keyword>
<name>A0A5Q2FH27_9ACTN</name>
<keyword evidence="3" id="KW-1185">Reference proteome</keyword>
<proteinExistence type="predicted"/>
<evidence type="ECO:0000313" key="2">
    <source>
        <dbReference type="EMBL" id="QGF24423.1"/>
    </source>
</evidence>
<sequence length="499" mass="54113">MADDPRPDENDPDEGKPQENAFEELLRQLGLSGATGPGGTPDLAALMQQLQQAFGQMFAAGSAGPTAGYSGFANPAGGAGSLVQPGQVDWRQVSTIARRICAERGSDPAPTREQRESVTEAARIAEGWLDRSTIFPATEQAPKVWSRSEWITSTLPVWERIIAPVATSFADALADALLRSSGEDQPAELAQMAGMLQPMLRTSGAMMYGQKVGEALGRLASEVLGLTDIGLPLGEDGAVVLLPTNVAAFSEGLDRSPTDIQVYLALREAARQRLFAAAPWLRPQLLSLFEQYAAGIRIDMSAMEDMYRDLDPASMGLEALQEAFEKLQGSLFEPVRTPEQQAVLERLETLLALIEGWVDDTVTQATGRWMPTAPALAETMRRRRATGGPAEEALNTLVGLELRPRRMRDAANLWAALREARDMEGRDRIWSHPDNLPTAAGLDDPLGFVAGEVDANAPQTVQQPEAYDIDAELERLFNEADRQRRTEGGTDDDEGPGHE</sequence>
<dbReference type="PANTHER" id="PTHR39420:SF2">
    <property type="entry name" value="HYDROLASE"/>
    <property type="match status" value="1"/>
</dbReference>
<dbReference type="Gene3D" id="1.20.150.30">
    <property type="entry name" value="Zincin-like metallopeptidase, N-terminal domain"/>
    <property type="match status" value="1"/>
</dbReference>
<dbReference type="NCBIfam" id="TIGR03624">
    <property type="entry name" value="putative hydrolase"/>
    <property type="match status" value="1"/>
</dbReference>
<dbReference type="InterPro" id="IPR018766">
    <property type="entry name" value="Zinicin_2"/>
</dbReference>
<feature type="compositionally biased region" description="Acidic residues" evidence="1">
    <location>
        <begin position="489"/>
        <end position="499"/>
    </location>
</feature>
<dbReference type="InterPro" id="IPR042271">
    <property type="entry name" value="Zinicin_2_N"/>
</dbReference>